<proteinExistence type="predicted"/>
<dbReference type="RefSeq" id="WP_367722667.1">
    <property type="nucleotide sequence ID" value="NZ_JBFOCH010000001.1"/>
</dbReference>
<reference evidence="2 3" key="1">
    <citation type="submission" date="2024-06" db="EMBL/GenBank/DDBJ databases">
        <authorList>
            <person name="Tuo L."/>
        </authorList>
    </citation>
    <scope>NUCLEOTIDE SEQUENCE [LARGE SCALE GENOMIC DNA]</scope>
    <source>
        <strain evidence="2 3">ZMM04-5</strain>
    </source>
</reference>
<dbReference type="EMBL" id="JBFOCI010000002">
    <property type="protein sequence ID" value="MEW9805575.1"/>
    <property type="molecule type" value="Genomic_DNA"/>
</dbReference>
<dbReference type="Pfam" id="PF04964">
    <property type="entry name" value="Flp_Fap"/>
    <property type="match status" value="1"/>
</dbReference>
<evidence type="ECO:0000256" key="1">
    <source>
        <dbReference type="SAM" id="Phobius"/>
    </source>
</evidence>
<dbReference type="Proteomes" id="UP001556196">
    <property type="component" value="Unassembled WGS sequence"/>
</dbReference>
<feature type="transmembrane region" description="Helical" evidence="1">
    <location>
        <begin position="12"/>
        <end position="37"/>
    </location>
</feature>
<dbReference type="InterPro" id="IPR007047">
    <property type="entry name" value="Flp_Fap"/>
</dbReference>
<name>A0ABV3QWX6_9HYPH</name>
<sequence>MRLIQRFLADKGGATAIEYGLIVALLSLVVVAGIGAVGDGVKDMFANQDREIQKAFNR</sequence>
<keyword evidence="1" id="KW-0472">Membrane</keyword>
<protein>
    <submittedName>
        <fullName evidence="2">Flp family type IVb pilin</fullName>
    </submittedName>
</protein>
<keyword evidence="3" id="KW-1185">Reference proteome</keyword>
<evidence type="ECO:0000313" key="3">
    <source>
        <dbReference type="Proteomes" id="UP001556196"/>
    </source>
</evidence>
<comment type="caution">
    <text evidence="2">The sequence shown here is derived from an EMBL/GenBank/DDBJ whole genome shotgun (WGS) entry which is preliminary data.</text>
</comment>
<keyword evidence="1" id="KW-1133">Transmembrane helix</keyword>
<keyword evidence="1" id="KW-0812">Transmembrane</keyword>
<accession>A0ABV3QWX6</accession>
<evidence type="ECO:0000313" key="2">
    <source>
        <dbReference type="EMBL" id="MEW9805575.1"/>
    </source>
</evidence>
<organism evidence="2 3">
    <name type="scientific">Mesorhizobium marinum</name>
    <dbReference type="NCBI Taxonomy" id="3228790"/>
    <lineage>
        <taxon>Bacteria</taxon>
        <taxon>Pseudomonadati</taxon>
        <taxon>Pseudomonadota</taxon>
        <taxon>Alphaproteobacteria</taxon>
        <taxon>Hyphomicrobiales</taxon>
        <taxon>Phyllobacteriaceae</taxon>
        <taxon>Mesorhizobium</taxon>
    </lineage>
</organism>
<gene>
    <name evidence="2" type="ORF">ABUE31_06240</name>
</gene>